<gene>
    <name evidence="1" type="ORF">F442_18526</name>
</gene>
<dbReference type="Proteomes" id="UP000018948">
    <property type="component" value="Unassembled WGS sequence"/>
</dbReference>
<protein>
    <submittedName>
        <fullName evidence="1">Uncharacterized protein</fullName>
    </submittedName>
</protein>
<dbReference type="AlphaFoldDB" id="W2YDL7"/>
<evidence type="ECO:0000313" key="1">
    <source>
        <dbReference type="EMBL" id="ETP32862.1"/>
    </source>
</evidence>
<organism evidence="1 2">
    <name type="scientific">Phytophthora nicotianae P10297</name>
    <dbReference type="NCBI Taxonomy" id="1317064"/>
    <lineage>
        <taxon>Eukaryota</taxon>
        <taxon>Sar</taxon>
        <taxon>Stramenopiles</taxon>
        <taxon>Oomycota</taxon>
        <taxon>Peronosporomycetes</taxon>
        <taxon>Peronosporales</taxon>
        <taxon>Peronosporaceae</taxon>
        <taxon>Phytophthora</taxon>
    </lineage>
</organism>
<reference evidence="1 2" key="1">
    <citation type="submission" date="2013-11" db="EMBL/GenBank/DDBJ databases">
        <title>The Genome Sequence of Phytophthora parasitica P10297.</title>
        <authorList>
            <consortium name="The Broad Institute Genomics Platform"/>
            <person name="Russ C."/>
            <person name="Tyler B."/>
            <person name="Panabieres F."/>
            <person name="Shan W."/>
            <person name="Tripathy S."/>
            <person name="Grunwald N."/>
            <person name="Machado M."/>
            <person name="Johnson C.S."/>
            <person name="Walker B."/>
            <person name="Young S.K."/>
            <person name="Zeng Q."/>
            <person name="Gargeya S."/>
            <person name="Fitzgerald M."/>
            <person name="Haas B."/>
            <person name="Abouelleil A."/>
            <person name="Allen A.W."/>
            <person name="Alvarado L."/>
            <person name="Arachchi H.M."/>
            <person name="Berlin A.M."/>
            <person name="Chapman S.B."/>
            <person name="Gainer-Dewar J."/>
            <person name="Goldberg J."/>
            <person name="Griggs A."/>
            <person name="Gujja S."/>
            <person name="Hansen M."/>
            <person name="Howarth C."/>
            <person name="Imamovic A."/>
            <person name="Ireland A."/>
            <person name="Larimer J."/>
            <person name="McCowan C."/>
            <person name="Murphy C."/>
            <person name="Pearson M."/>
            <person name="Poon T.W."/>
            <person name="Priest M."/>
            <person name="Roberts A."/>
            <person name="Saif S."/>
            <person name="Shea T."/>
            <person name="Sisk P."/>
            <person name="Sykes S."/>
            <person name="Wortman J."/>
            <person name="Nusbaum C."/>
            <person name="Birren B."/>
        </authorList>
    </citation>
    <scope>NUCLEOTIDE SEQUENCE [LARGE SCALE GENOMIC DNA]</scope>
    <source>
        <strain evidence="1 2">P10297</strain>
    </source>
</reference>
<feature type="non-terminal residue" evidence="1">
    <location>
        <position position="1"/>
    </location>
</feature>
<dbReference type="EMBL" id="ANIY01003920">
    <property type="protein sequence ID" value="ETP32862.1"/>
    <property type="molecule type" value="Genomic_DNA"/>
</dbReference>
<proteinExistence type="predicted"/>
<comment type="caution">
    <text evidence="1">The sequence shown here is derived from an EMBL/GenBank/DDBJ whole genome shotgun (WGS) entry which is preliminary data.</text>
</comment>
<accession>W2YDL7</accession>
<name>W2YDL7_PHYNI</name>
<sequence>TGCGTVISASSSLSSRNRDISVYHDYRLRTARNQKAASLVEIFRKRAA</sequence>
<evidence type="ECO:0000313" key="2">
    <source>
        <dbReference type="Proteomes" id="UP000018948"/>
    </source>
</evidence>